<dbReference type="InterPro" id="IPR001012">
    <property type="entry name" value="UBX_dom"/>
</dbReference>
<dbReference type="VEuPathDB" id="FungiDB:H257_17329"/>
<dbReference type="AlphaFoldDB" id="A0A6A5A763"/>
<protein>
    <recommendedName>
        <fullName evidence="2">UBX domain-containing protein</fullName>
    </recommendedName>
</protein>
<gene>
    <name evidence="3" type="ORF">AaE_005708</name>
</gene>
<dbReference type="InterPro" id="IPR029071">
    <property type="entry name" value="Ubiquitin-like_domsf"/>
</dbReference>
<evidence type="ECO:0000256" key="1">
    <source>
        <dbReference type="SAM" id="MobiDB-lite"/>
    </source>
</evidence>
<proteinExistence type="predicted"/>
<name>A0A6A5A763_APHAT</name>
<accession>A0A6A5A763</accession>
<dbReference type="SUPFAM" id="SSF54236">
    <property type="entry name" value="Ubiquitin-like"/>
    <property type="match status" value="1"/>
</dbReference>
<organism evidence="3 4">
    <name type="scientific">Aphanomyces astaci</name>
    <name type="common">Crayfish plague agent</name>
    <dbReference type="NCBI Taxonomy" id="112090"/>
    <lineage>
        <taxon>Eukaryota</taxon>
        <taxon>Sar</taxon>
        <taxon>Stramenopiles</taxon>
        <taxon>Oomycota</taxon>
        <taxon>Saprolegniomycetes</taxon>
        <taxon>Saprolegniales</taxon>
        <taxon>Verrucalvaceae</taxon>
        <taxon>Aphanomyces</taxon>
    </lineage>
</organism>
<dbReference type="CDD" id="cd01767">
    <property type="entry name" value="UBX"/>
    <property type="match status" value="1"/>
</dbReference>
<dbReference type="EMBL" id="VJMI01011209">
    <property type="protein sequence ID" value="KAF0753441.1"/>
    <property type="molecule type" value="Genomic_DNA"/>
</dbReference>
<dbReference type="GO" id="GO:0043130">
    <property type="term" value="F:ubiquitin binding"/>
    <property type="evidence" value="ECO:0007669"/>
    <property type="project" value="TreeGrafter"/>
</dbReference>
<feature type="domain" description="UBX" evidence="2">
    <location>
        <begin position="36"/>
        <end position="114"/>
    </location>
</feature>
<comment type="caution">
    <text evidence="3">The sequence shown here is derived from an EMBL/GenBank/DDBJ whole genome shotgun (WGS) entry which is preliminary data.</text>
</comment>
<dbReference type="PANTHER" id="PTHR23322:SF6">
    <property type="entry name" value="UBX DOMAIN-CONTAINING PROTEIN 7"/>
    <property type="match status" value="1"/>
</dbReference>
<reference evidence="3 4" key="1">
    <citation type="submission" date="2019-06" db="EMBL/GenBank/DDBJ databases">
        <title>Genomics analysis of Aphanomyces spp. identifies a new class of oomycete effector associated with host adaptation.</title>
        <authorList>
            <person name="Gaulin E."/>
        </authorList>
    </citation>
    <scope>NUCLEOTIDE SEQUENCE [LARGE SCALE GENOMIC DNA]</scope>
    <source>
        <strain evidence="3 4">E</strain>
    </source>
</reference>
<dbReference type="GO" id="GO:0043161">
    <property type="term" value="P:proteasome-mediated ubiquitin-dependent protein catabolic process"/>
    <property type="evidence" value="ECO:0007669"/>
    <property type="project" value="TreeGrafter"/>
</dbReference>
<feature type="region of interest" description="Disordered" evidence="1">
    <location>
        <begin position="1"/>
        <end position="39"/>
    </location>
</feature>
<dbReference type="PROSITE" id="PS50033">
    <property type="entry name" value="UBX"/>
    <property type="match status" value="1"/>
</dbReference>
<evidence type="ECO:0000313" key="4">
    <source>
        <dbReference type="Proteomes" id="UP000469452"/>
    </source>
</evidence>
<dbReference type="PANTHER" id="PTHR23322">
    <property type="entry name" value="FAS-ASSOCIATED PROTEIN"/>
    <property type="match status" value="1"/>
</dbReference>
<dbReference type="SMART" id="SM00166">
    <property type="entry name" value="UBX"/>
    <property type="match status" value="1"/>
</dbReference>
<evidence type="ECO:0000259" key="2">
    <source>
        <dbReference type="PROSITE" id="PS50033"/>
    </source>
</evidence>
<dbReference type="InterPro" id="IPR050730">
    <property type="entry name" value="UBX_domain-protein"/>
</dbReference>
<dbReference type="Pfam" id="PF00789">
    <property type="entry name" value="UBX"/>
    <property type="match status" value="1"/>
</dbReference>
<evidence type="ECO:0000313" key="3">
    <source>
        <dbReference type="EMBL" id="KAF0753441.1"/>
    </source>
</evidence>
<sequence>MGHDVKVLPQGAPTVHDDLPPPPVTAVPRLPDEPADGPTVTRVQIRTTTGSRLMRRFDKAEPVAVLFQFVQQEIPEARTRGFELRTSYPPATLVSSDLTPLADANLVNASLNMQWTTT</sequence>
<dbReference type="Proteomes" id="UP000469452">
    <property type="component" value="Unassembled WGS sequence"/>
</dbReference>
<dbReference type="Gene3D" id="3.10.20.90">
    <property type="entry name" value="Phosphatidylinositol 3-kinase Catalytic Subunit, Chain A, domain 1"/>
    <property type="match status" value="1"/>
</dbReference>
<dbReference type="GO" id="GO:0005634">
    <property type="term" value="C:nucleus"/>
    <property type="evidence" value="ECO:0007669"/>
    <property type="project" value="TreeGrafter"/>
</dbReference>